<dbReference type="SUPFAM" id="SSF52799">
    <property type="entry name" value="(Phosphotyrosine protein) phosphatases II"/>
    <property type="match status" value="2"/>
</dbReference>
<dbReference type="PROSITE" id="PS51670">
    <property type="entry name" value="SHKT"/>
    <property type="match status" value="1"/>
</dbReference>
<keyword evidence="4" id="KW-0904">Protein phosphatase</keyword>
<evidence type="ECO:0000256" key="1">
    <source>
        <dbReference type="ARBA" id="ARBA00009580"/>
    </source>
</evidence>
<dbReference type="InterPro" id="IPR000742">
    <property type="entry name" value="EGF"/>
</dbReference>
<dbReference type="InterPro" id="IPR003582">
    <property type="entry name" value="ShKT_dom"/>
</dbReference>
<feature type="signal peptide" evidence="8">
    <location>
        <begin position="1"/>
        <end position="27"/>
    </location>
</feature>
<feature type="chain" id="PRO_5036486403" description="protein-tyrosine-phosphatase" evidence="8">
    <location>
        <begin position="28"/>
        <end position="1057"/>
    </location>
</feature>
<feature type="domain" description="Tyrosine-protein phosphatase" evidence="9">
    <location>
        <begin position="515"/>
        <end position="769"/>
    </location>
</feature>
<dbReference type="GO" id="GO:0004725">
    <property type="term" value="F:protein tyrosine phosphatase activity"/>
    <property type="evidence" value="ECO:0007669"/>
    <property type="project" value="UniProtKB-EC"/>
</dbReference>
<dbReference type="SMR" id="A0A8W8P3M9"/>
<dbReference type="PANTHER" id="PTHR19134:SF562">
    <property type="entry name" value="PROTEIN-TYROSINE-PHOSPHATASE"/>
    <property type="match status" value="1"/>
</dbReference>
<dbReference type="EnsemblMetazoa" id="G9860.1">
    <property type="protein sequence ID" value="G9860.1:cds"/>
    <property type="gene ID" value="G9860"/>
</dbReference>
<dbReference type="SMART" id="SM00404">
    <property type="entry name" value="PTPc_motif"/>
    <property type="match status" value="2"/>
</dbReference>
<feature type="domain" description="Tyrosine specific protein phosphatases" evidence="10">
    <location>
        <begin position="964"/>
        <end position="1038"/>
    </location>
</feature>
<dbReference type="SMART" id="SM00181">
    <property type="entry name" value="EGF"/>
    <property type="match status" value="6"/>
</dbReference>
<evidence type="ECO:0000256" key="2">
    <source>
        <dbReference type="ARBA" id="ARBA00013064"/>
    </source>
</evidence>
<evidence type="ECO:0000259" key="10">
    <source>
        <dbReference type="PROSITE" id="PS50056"/>
    </source>
</evidence>
<feature type="domain" description="ShKT" evidence="11">
    <location>
        <begin position="188"/>
        <end position="227"/>
    </location>
</feature>
<protein>
    <recommendedName>
        <fullName evidence="2">protein-tyrosine-phosphatase</fullName>
        <ecNumber evidence="2">3.1.3.48</ecNumber>
    </recommendedName>
</protein>
<dbReference type="PRINTS" id="PR00700">
    <property type="entry name" value="PRTYPHPHTASE"/>
</dbReference>
<dbReference type="PROSITE" id="PS50055">
    <property type="entry name" value="TYR_PHOSPHATASE_PTP"/>
    <property type="match status" value="2"/>
</dbReference>
<dbReference type="PROSITE" id="PS00383">
    <property type="entry name" value="TYR_PHOSPHATASE_1"/>
    <property type="match status" value="1"/>
</dbReference>
<dbReference type="InterPro" id="IPR000242">
    <property type="entry name" value="PTP_cat"/>
</dbReference>
<comment type="caution">
    <text evidence="6">Lacks conserved residue(s) required for the propagation of feature annotation.</text>
</comment>
<dbReference type="InterPro" id="IPR050348">
    <property type="entry name" value="Protein-Tyr_Phosphatase"/>
</dbReference>
<evidence type="ECO:0000256" key="7">
    <source>
        <dbReference type="SAM" id="Phobius"/>
    </source>
</evidence>
<feature type="domain" description="Tyrosine-protein phosphatase" evidence="9">
    <location>
        <begin position="801"/>
        <end position="1047"/>
    </location>
</feature>
<keyword evidence="7" id="KW-0472">Membrane</keyword>
<accession>A0A8W8P3M9</accession>
<keyword evidence="7" id="KW-1133">Transmembrane helix</keyword>
<dbReference type="CDD" id="cd00047">
    <property type="entry name" value="PTPc"/>
    <property type="match status" value="1"/>
</dbReference>
<dbReference type="PANTHER" id="PTHR19134">
    <property type="entry name" value="RECEPTOR-TYPE TYROSINE-PROTEIN PHOSPHATASE"/>
    <property type="match status" value="1"/>
</dbReference>
<evidence type="ECO:0000259" key="9">
    <source>
        <dbReference type="PROSITE" id="PS50055"/>
    </source>
</evidence>
<dbReference type="AlphaFoldDB" id="A0A8W8P3M9"/>
<dbReference type="Proteomes" id="UP000005408">
    <property type="component" value="Unassembled WGS sequence"/>
</dbReference>
<reference evidence="12" key="1">
    <citation type="submission" date="2022-08" db="UniProtKB">
        <authorList>
            <consortium name="EnsemblMetazoa"/>
        </authorList>
    </citation>
    <scope>IDENTIFICATION</scope>
    <source>
        <strain evidence="12">05x7-T-G4-1.051#20</strain>
    </source>
</reference>
<evidence type="ECO:0000256" key="4">
    <source>
        <dbReference type="ARBA" id="ARBA00022912"/>
    </source>
</evidence>
<keyword evidence="8" id="KW-0732">Signal</keyword>
<keyword evidence="7" id="KW-0812">Transmembrane</keyword>
<comment type="similarity">
    <text evidence="1">Belongs to the protein-tyrosine phosphatase family.</text>
</comment>
<dbReference type="FunFam" id="3.90.190.10:FF:000102">
    <property type="entry name" value="Receptor-type tyrosine-protein phosphatase"/>
    <property type="match status" value="1"/>
</dbReference>
<keyword evidence="13" id="KW-1185">Reference proteome</keyword>
<name>A0A8W8P3M9_MAGGI</name>
<dbReference type="InterPro" id="IPR000387">
    <property type="entry name" value="Tyr_Pase_dom"/>
</dbReference>
<evidence type="ECO:0000256" key="8">
    <source>
        <dbReference type="SAM" id="SignalP"/>
    </source>
</evidence>
<dbReference type="InterPro" id="IPR016130">
    <property type="entry name" value="Tyr_Pase_AS"/>
</dbReference>
<comment type="catalytic activity">
    <reaction evidence="5">
        <text>O-phospho-L-tyrosyl-[protein] + H2O = L-tyrosyl-[protein] + phosphate</text>
        <dbReference type="Rhea" id="RHEA:10684"/>
        <dbReference type="Rhea" id="RHEA-COMP:10136"/>
        <dbReference type="Rhea" id="RHEA-COMP:20101"/>
        <dbReference type="ChEBI" id="CHEBI:15377"/>
        <dbReference type="ChEBI" id="CHEBI:43474"/>
        <dbReference type="ChEBI" id="CHEBI:46858"/>
        <dbReference type="ChEBI" id="CHEBI:61978"/>
        <dbReference type="EC" id="3.1.3.48"/>
    </reaction>
</comment>
<evidence type="ECO:0000313" key="12">
    <source>
        <dbReference type="EnsemblMetazoa" id="G9860.1:cds"/>
    </source>
</evidence>
<feature type="transmembrane region" description="Helical" evidence="7">
    <location>
        <begin position="405"/>
        <end position="428"/>
    </location>
</feature>
<evidence type="ECO:0000256" key="3">
    <source>
        <dbReference type="ARBA" id="ARBA00022801"/>
    </source>
</evidence>
<feature type="domain" description="Tyrosine specific protein phosphatases" evidence="10">
    <location>
        <begin position="687"/>
        <end position="760"/>
    </location>
</feature>
<dbReference type="Pfam" id="PF00102">
    <property type="entry name" value="Y_phosphatase"/>
    <property type="match status" value="2"/>
</dbReference>
<dbReference type="CDD" id="cd12087">
    <property type="entry name" value="TM_EGFR-like"/>
    <property type="match status" value="1"/>
</dbReference>
<dbReference type="PROSITE" id="PS50056">
    <property type="entry name" value="TYR_PHOSPHATASE_2"/>
    <property type="match status" value="2"/>
</dbReference>
<dbReference type="EC" id="3.1.3.48" evidence="2"/>
<evidence type="ECO:0000259" key="11">
    <source>
        <dbReference type="PROSITE" id="PS51670"/>
    </source>
</evidence>
<evidence type="ECO:0000313" key="13">
    <source>
        <dbReference type="Proteomes" id="UP000005408"/>
    </source>
</evidence>
<dbReference type="InterPro" id="IPR003595">
    <property type="entry name" value="Tyr_Pase_cat"/>
</dbReference>
<dbReference type="Gene3D" id="2.170.300.10">
    <property type="entry name" value="Tie2 ligand-binding domain superfamily"/>
    <property type="match status" value="2"/>
</dbReference>
<dbReference type="Gene3D" id="3.90.190.10">
    <property type="entry name" value="Protein tyrosine phosphatase superfamily"/>
    <property type="match status" value="2"/>
</dbReference>
<evidence type="ECO:0000256" key="6">
    <source>
        <dbReference type="PROSITE-ProRule" id="PRU01005"/>
    </source>
</evidence>
<dbReference type="InterPro" id="IPR029021">
    <property type="entry name" value="Prot-tyrosine_phosphatase-like"/>
</dbReference>
<sequence length="1057" mass="117849">MVSIFGHSVYHFDVVTVWFCLLAVSQAAYECVDGFYNATCTGQCGHCLNARSCDKLNGYCPSGCTPNFQAPLCQECSGGFYNRTCTGVCGHCVNGELCLQNNGYCVNGCSNHFLFPLCQVCEDGFYGNMCNISCGRCKNGQACDKHNGSCYDGCVANFQQPKCEVCENGFYNANCTGRCGHCQNGQACDRESGNCFNGCSSNFQKPLCQECKDGFYNSNCSSECGKCLNGDICNKTTGHCDKGCQPYFEVPLCQVCKEGYYNSTCTANCGHCKDQTSCDKTNGTCNLGCKTNFRPPFCQDCIDGFYKEDCSSECGKCADGKACNKINGTCENGCSLTFLPPLCQECISGYYGENCNITCSHCNSSAPSCDRHNGYCLFGCEDGRNTTYCEPSQMKHNKKDSSTGAVVGGVVSALIVLVAVGVPGFIYIRRRGGKDNQNKEQSKQHMVHSKLSSKAKKYADFKDDLPNTSTGEYMNHALTEDDGGYYNTAEVNTFIRVEDLQAVISEKSAGENNTFQSEYRRLPTGNTSVCNEGKKQENMAKNRFKTTFPYDHSRVILKETWNDGDNDYINANFIKDFNGQRMYIAAQGPKNNTLIDFWRMVWQENVRFIVMLTNIIENGKNKCTQYWPTQDKPLDVGPCRMHLLKENVYAFHSYRKFTVQNTKSSGKRTVAHFHYTAWPDHGTPEELGLVQFHKAVTKSYQPGALMLVHCSAGVGRTGTFICLDSLLKQGRETERINVFEFVKQMREDRMTMVQTPEQYIFLHKALLFGFQEKDTVIRESDIPTRLQSLLQDSSPLNLRALYKEYKFLQTVKPVFEDEDKEDGMKPENKDKNSNMNVIPVSKYRPYLTSYVKGRNDYINAVCVPSFSSLGALVLTQAPLPETKVDLWTLCVDHDVKAIVILSEDNEDIQWVPKRGCSCISAPYTLTSGDTGSSISAVTQDTLLIQTDGTKQDVDVFHVPFENDNAMLKGVELLLDKGKESDFTSVVISKDGSGPAGIFCALHNALQQLRMDGEVDILTTVRLIQTRRPEVITKMEEYRRCYELLSLSVSEDGIYANM</sequence>
<proteinExistence type="inferred from homology"/>
<dbReference type="SMART" id="SM00194">
    <property type="entry name" value="PTPc"/>
    <property type="match status" value="2"/>
</dbReference>
<evidence type="ECO:0000256" key="5">
    <source>
        <dbReference type="ARBA" id="ARBA00051722"/>
    </source>
</evidence>
<organism evidence="12 13">
    <name type="scientific">Magallana gigas</name>
    <name type="common">Pacific oyster</name>
    <name type="synonym">Crassostrea gigas</name>
    <dbReference type="NCBI Taxonomy" id="29159"/>
    <lineage>
        <taxon>Eukaryota</taxon>
        <taxon>Metazoa</taxon>
        <taxon>Spiralia</taxon>
        <taxon>Lophotrochozoa</taxon>
        <taxon>Mollusca</taxon>
        <taxon>Bivalvia</taxon>
        <taxon>Autobranchia</taxon>
        <taxon>Pteriomorphia</taxon>
        <taxon>Ostreida</taxon>
        <taxon>Ostreoidea</taxon>
        <taxon>Ostreidae</taxon>
        <taxon>Magallana</taxon>
    </lineage>
</organism>
<keyword evidence="3" id="KW-0378">Hydrolase</keyword>